<reference evidence="2 3" key="1">
    <citation type="submission" date="2022-12" db="EMBL/GenBank/DDBJ databases">
        <title>Chromosome-level genome of Tegillarca granosa.</title>
        <authorList>
            <person name="Kim J."/>
        </authorList>
    </citation>
    <scope>NUCLEOTIDE SEQUENCE [LARGE SCALE GENOMIC DNA]</scope>
    <source>
        <strain evidence="2">Teg-2019</strain>
        <tissue evidence="2">Adductor muscle</tissue>
    </source>
</reference>
<feature type="compositionally biased region" description="Polar residues" evidence="1">
    <location>
        <begin position="235"/>
        <end position="250"/>
    </location>
</feature>
<comment type="caution">
    <text evidence="2">The sequence shown here is derived from an EMBL/GenBank/DDBJ whole genome shotgun (WGS) entry which is preliminary data.</text>
</comment>
<protein>
    <submittedName>
        <fullName evidence="2">Uncharacterized protein</fullName>
    </submittedName>
</protein>
<sequence>MCRCLLLFLKLKYDYYQMCSTTITSLLKKLVQSGENTDNKDLLQQMDSLDLLTSSPRDSPNRSFSRKKNSGSSSPKTKNKHNTFTSSFLSLFERKNSPDEKSSAFYVDLNQPASIQSESDGSSHMSTDNQSDILVQIGLDPVQEEKLGEQRVPSMITPQIIGPTDTLNSSWSAIHDTDDLSDDSSCGGGEQFFAVGLDLVHALDSKDGSSDEDGGKSSGYEHPKSTDGHLKDKQSTNTWPPKQLWSQTNMIGGDMTQEKPVNQSHRPVSMQWSDPLANRNVWSSSGKYYFSIKQKNNK</sequence>
<proteinExistence type="predicted"/>
<feature type="region of interest" description="Disordered" evidence="1">
    <location>
        <begin position="51"/>
        <end position="82"/>
    </location>
</feature>
<dbReference type="Proteomes" id="UP001217089">
    <property type="component" value="Unassembled WGS sequence"/>
</dbReference>
<feature type="compositionally biased region" description="Polar residues" evidence="1">
    <location>
        <begin position="259"/>
        <end position="272"/>
    </location>
</feature>
<evidence type="ECO:0000313" key="3">
    <source>
        <dbReference type="Proteomes" id="UP001217089"/>
    </source>
</evidence>
<feature type="compositionally biased region" description="Basic and acidic residues" evidence="1">
    <location>
        <begin position="205"/>
        <end position="234"/>
    </location>
</feature>
<name>A0ABQ9EDD8_TEGGR</name>
<feature type="region of interest" description="Disordered" evidence="1">
    <location>
        <begin position="205"/>
        <end position="272"/>
    </location>
</feature>
<dbReference type="EMBL" id="JARBDR010000917">
    <property type="protein sequence ID" value="KAJ8303333.1"/>
    <property type="molecule type" value="Genomic_DNA"/>
</dbReference>
<accession>A0ABQ9EDD8</accession>
<keyword evidence="3" id="KW-1185">Reference proteome</keyword>
<evidence type="ECO:0000256" key="1">
    <source>
        <dbReference type="SAM" id="MobiDB-lite"/>
    </source>
</evidence>
<organism evidence="2 3">
    <name type="scientific">Tegillarca granosa</name>
    <name type="common">Malaysian cockle</name>
    <name type="synonym">Anadara granosa</name>
    <dbReference type="NCBI Taxonomy" id="220873"/>
    <lineage>
        <taxon>Eukaryota</taxon>
        <taxon>Metazoa</taxon>
        <taxon>Spiralia</taxon>
        <taxon>Lophotrochozoa</taxon>
        <taxon>Mollusca</taxon>
        <taxon>Bivalvia</taxon>
        <taxon>Autobranchia</taxon>
        <taxon>Pteriomorphia</taxon>
        <taxon>Arcoida</taxon>
        <taxon>Arcoidea</taxon>
        <taxon>Arcidae</taxon>
        <taxon>Tegillarca</taxon>
    </lineage>
</organism>
<evidence type="ECO:0000313" key="2">
    <source>
        <dbReference type="EMBL" id="KAJ8303333.1"/>
    </source>
</evidence>
<gene>
    <name evidence="2" type="ORF">KUTeg_019729</name>
</gene>